<reference evidence="1" key="1">
    <citation type="submission" date="2019-10" db="EMBL/GenBank/DDBJ databases">
        <authorList>
            <consortium name="DOE Joint Genome Institute"/>
            <person name="Kuo A."/>
            <person name="Miyauchi S."/>
            <person name="Kiss E."/>
            <person name="Drula E."/>
            <person name="Kohler A."/>
            <person name="Sanchez-Garcia M."/>
            <person name="Andreopoulos B."/>
            <person name="Barry K.W."/>
            <person name="Bonito G."/>
            <person name="Buee M."/>
            <person name="Carver A."/>
            <person name="Chen C."/>
            <person name="Cichocki N."/>
            <person name="Clum A."/>
            <person name="Culley D."/>
            <person name="Crous P.W."/>
            <person name="Fauchery L."/>
            <person name="Girlanda M."/>
            <person name="Hayes R."/>
            <person name="Keri Z."/>
            <person name="LaButti K."/>
            <person name="Lipzen A."/>
            <person name="Lombard V."/>
            <person name="Magnuson J."/>
            <person name="Maillard F."/>
            <person name="Morin E."/>
            <person name="Murat C."/>
            <person name="Nolan M."/>
            <person name="Ohm R."/>
            <person name="Pangilinan J."/>
            <person name="Pereira M."/>
            <person name="Perotto S."/>
            <person name="Peter M."/>
            <person name="Riley R."/>
            <person name="Sitrit Y."/>
            <person name="Stielow B."/>
            <person name="Szollosi G."/>
            <person name="Zifcakova L."/>
            <person name="Stursova M."/>
            <person name="Spatafora J.W."/>
            <person name="Tedersoo L."/>
            <person name="Vaario L.-M."/>
            <person name="Yamada A."/>
            <person name="Yan M."/>
            <person name="Wang P."/>
            <person name="Xu J."/>
            <person name="Bruns T."/>
            <person name="Baldrian P."/>
            <person name="Vilgalys R."/>
            <person name="Henrissat B."/>
            <person name="Grigoriev I.V."/>
            <person name="Hibbett D."/>
            <person name="Nagy L.G."/>
            <person name="Martin F.M."/>
        </authorList>
    </citation>
    <scope>NUCLEOTIDE SEQUENCE</scope>
    <source>
        <strain evidence="1">BED1</strain>
    </source>
</reference>
<gene>
    <name evidence="1" type="ORF">L210DRAFT_3646223</name>
</gene>
<dbReference type="AlphaFoldDB" id="A0AAD4BT32"/>
<evidence type="ECO:0000313" key="1">
    <source>
        <dbReference type="EMBL" id="KAF8439446.1"/>
    </source>
</evidence>
<protein>
    <submittedName>
        <fullName evidence="1">Uncharacterized protein</fullName>
    </submittedName>
</protein>
<keyword evidence="2" id="KW-1185">Reference proteome</keyword>
<name>A0AAD4BT32_BOLED</name>
<evidence type="ECO:0000313" key="2">
    <source>
        <dbReference type="Proteomes" id="UP001194468"/>
    </source>
</evidence>
<organism evidence="1 2">
    <name type="scientific">Boletus edulis BED1</name>
    <dbReference type="NCBI Taxonomy" id="1328754"/>
    <lineage>
        <taxon>Eukaryota</taxon>
        <taxon>Fungi</taxon>
        <taxon>Dikarya</taxon>
        <taxon>Basidiomycota</taxon>
        <taxon>Agaricomycotina</taxon>
        <taxon>Agaricomycetes</taxon>
        <taxon>Agaricomycetidae</taxon>
        <taxon>Boletales</taxon>
        <taxon>Boletineae</taxon>
        <taxon>Boletaceae</taxon>
        <taxon>Boletoideae</taxon>
        <taxon>Boletus</taxon>
    </lineage>
</organism>
<comment type="caution">
    <text evidence="1">The sequence shown here is derived from an EMBL/GenBank/DDBJ whole genome shotgun (WGS) entry which is preliminary data.</text>
</comment>
<dbReference type="Proteomes" id="UP001194468">
    <property type="component" value="Unassembled WGS sequence"/>
</dbReference>
<sequence length="202" mass="23739">MDQANVVLLWIPFQCRFGLRFLNHTLYCLWFASQDGPLAPMLHHARHLVIYLSNIHTLFLQEVVHRWYQPSAQLGDRGDPIQDREKFRSLVLSTFLLPMYEGDTPIPFEPNSRNRSTPTWWEKDTMELDWSKWRERNPLNQLIFGAVPGEGTEGFEALRKSYKRVGIPFVPNSLVEIDADSWGMYHSELIKQWENLKQPEPT</sequence>
<reference evidence="1" key="2">
    <citation type="journal article" date="2020" name="Nat. Commun.">
        <title>Large-scale genome sequencing of mycorrhizal fungi provides insights into the early evolution of symbiotic traits.</title>
        <authorList>
            <person name="Miyauchi S."/>
            <person name="Kiss E."/>
            <person name="Kuo A."/>
            <person name="Drula E."/>
            <person name="Kohler A."/>
            <person name="Sanchez-Garcia M."/>
            <person name="Morin E."/>
            <person name="Andreopoulos B."/>
            <person name="Barry K.W."/>
            <person name="Bonito G."/>
            <person name="Buee M."/>
            <person name="Carver A."/>
            <person name="Chen C."/>
            <person name="Cichocki N."/>
            <person name="Clum A."/>
            <person name="Culley D."/>
            <person name="Crous P.W."/>
            <person name="Fauchery L."/>
            <person name="Girlanda M."/>
            <person name="Hayes R.D."/>
            <person name="Keri Z."/>
            <person name="LaButti K."/>
            <person name="Lipzen A."/>
            <person name="Lombard V."/>
            <person name="Magnuson J."/>
            <person name="Maillard F."/>
            <person name="Murat C."/>
            <person name="Nolan M."/>
            <person name="Ohm R.A."/>
            <person name="Pangilinan J."/>
            <person name="Pereira M.F."/>
            <person name="Perotto S."/>
            <person name="Peter M."/>
            <person name="Pfister S."/>
            <person name="Riley R."/>
            <person name="Sitrit Y."/>
            <person name="Stielow J.B."/>
            <person name="Szollosi G."/>
            <person name="Zifcakova L."/>
            <person name="Stursova M."/>
            <person name="Spatafora J.W."/>
            <person name="Tedersoo L."/>
            <person name="Vaario L.M."/>
            <person name="Yamada A."/>
            <person name="Yan M."/>
            <person name="Wang P."/>
            <person name="Xu J."/>
            <person name="Bruns T."/>
            <person name="Baldrian P."/>
            <person name="Vilgalys R."/>
            <person name="Dunand C."/>
            <person name="Henrissat B."/>
            <person name="Grigoriev I.V."/>
            <person name="Hibbett D."/>
            <person name="Nagy L.G."/>
            <person name="Martin F.M."/>
        </authorList>
    </citation>
    <scope>NUCLEOTIDE SEQUENCE</scope>
    <source>
        <strain evidence="1">BED1</strain>
    </source>
</reference>
<proteinExistence type="predicted"/>
<dbReference type="EMBL" id="WHUW01000014">
    <property type="protein sequence ID" value="KAF8439446.1"/>
    <property type="molecule type" value="Genomic_DNA"/>
</dbReference>
<accession>A0AAD4BT32</accession>